<dbReference type="Gene3D" id="2.60.120.10">
    <property type="entry name" value="Jelly Rolls"/>
    <property type="match status" value="1"/>
</dbReference>
<dbReference type="InterPro" id="IPR036390">
    <property type="entry name" value="WH_DNA-bd_sf"/>
</dbReference>
<keyword evidence="3" id="KW-0804">Transcription</keyword>
<keyword evidence="2" id="KW-0238">DNA-binding</keyword>
<feature type="domain" description="HTH crp-type" evidence="5">
    <location>
        <begin position="169"/>
        <end position="234"/>
    </location>
</feature>
<dbReference type="SMART" id="SM00100">
    <property type="entry name" value="cNMP"/>
    <property type="match status" value="1"/>
</dbReference>
<dbReference type="InterPro" id="IPR000595">
    <property type="entry name" value="cNMP-bd_dom"/>
</dbReference>
<keyword evidence="1" id="KW-0805">Transcription regulation</keyword>
<accession>A0A3A4B9F3</accession>
<dbReference type="SUPFAM" id="SSF46785">
    <property type="entry name" value="Winged helix' DNA-binding domain"/>
    <property type="match status" value="1"/>
</dbReference>
<sequence length="243" mass="25728">MPGNLRPPAAGPQSRRRRRCCITGYMTSSLAGLPMLRGLPPERLRELESAARRRRYPAGQILCTAGDPVDHLLVLLGGRVKASRTGPDGRELVSAVSAAPRAFDKAALIAGRPHLATLTALTPVEVAYLPRAAVLALVESEPAVAARLLRTLAETVCDLGDRLADIALLPVPARVASWLVRRAAGGQVPLHGGQSGLAAEVGATRVSVNRALKSLERDGLITLLPGAVRVLDRQALDRLAERP</sequence>
<dbReference type="Proteomes" id="UP000265768">
    <property type="component" value="Unassembled WGS sequence"/>
</dbReference>
<dbReference type="CDD" id="cd00038">
    <property type="entry name" value="CAP_ED"/>
    <property type="match status" value="1"/>
</dbReference>
<dbReference type="SUPFAM" id="SSF51206">
    <property type="entry name" value="cAMP-binding domain-like"/>
    <property type="match status" value="1"/>
</dbReference>
<evidence type="ECO:0000259" key="5">
    <source>
        <dbReference type="PROSITE" id="PS51063"/>
    </source>
</evidence>
<evidence type="ECO:0000256" key="1">
    <source>
        <dbReference type="ARBA" id="ARBA00023015"/>
    </source>
</evidence>
<dbReference type="InterPro" id="IPR018490">
    <property type="entry name" value="cNMP-bd_dom_sf"/>
</dbReference>
<dbReference type="SMART" id="SM00419">
    <property type="entry name" value="HTH_CRP"/>
    <property type="match status" value="1"/>
</dbReference>
<evidence type="ECO:0000256" key="2">
    <source>
        <dbReference type="ARBA" id="ARBA00023125"/>
    </source>
</evidence>
<dbReference type="AlphaFoldDB" id="A0A3A4B9F3"/>
<dbReference type="InterPro" id="IPR050397">
    <property type="entry name" value="Env_Response_Regulators"/>
</dbReference>
<dbReference type="InterPro" id="IPR036388">
    <property type="entry name" value="WH-like_DNA-bd_sf"/>
</dbReference>
<reference evidence="6 7" key="1">
    <citation type="submission" date="2018-09" db="EMBL/GenBank/DDBJ databases">
        <title>YIM 75507 draft genome.</title>
        <authorList>
            <person name="Tang S."/>
            <person name="Feng Y."/>
        </authorList>
    </citation>
    <scope>NUCLEOTIDE SEQUENCE [LARGE SCALE GENOMIC DNA]</scope>
    <source>
        <strain evidence="6 7">YIM 75507</strain>
    </source>
</reference>
<dbReference type="Gene3D" id="1.10.10.10">
    <property type="entry name" value="Winged helix-like DNA-binding domain superfamily/Winged helix DNA-binding domain"/>
    <property type="match status" value="1"/>
</dbReference>
<dbReference type="GO" id="GO:0003700">
    <property type="term" value="F:DNA-binding transcription factor activity"/>
    <property type="evidence" value="ECO:0007669"/>
    <property type="project" value="TreeGrafter"/>
</dbReference>
<protein>
    <submittedName>
        <fullName evidence="6">Crp/Fnr family transcriptional regulator</fullName>
    </submittedName>
</protein>
<dbReference type="PROSITE" id="PS51063">
    <property type="entry name" value="HTH_CRP_2"/>
    <property type="match status" value="1"/>
</dbReference>
<evidence type="ECO:0000313" key="6">
    <source>
        <dbReference type="EMBL" id="RJL34344.1"/>
    </source>
</evidence>
<dbReference type="Pfam" id="PF00027">
    <property type="entry name" value="cNMP_binding"/>
    <property type="match status" value="1"/>
</dbReference>
<dbReference type="InterPro" id="IPR014710">
    <property type="entry name" value="RmlC-like_jellyroll"/>
</dbReference>
<dbReference type="GO" id="GO:0005829">
    <property type="term" value="C:cytosol"/>
    <property type="evidence" value="ECO:0007669"/>
    <property type="project" value="TreeGrafter"/>
</dbReference>
<dbReference type="PROSITE" id="PS50042">
    <property type="entry name" value="CNMP_BINDING_3"/>
    <property type="match status" value="1"/>
</dbReference>
<dbReference type="OrthoDB" id="3678076at2"/>
<dbReference type="PANTHER" id="PTHR24567:SF74">
    <property type="entry name" value="HTH-TYPE TRANSCRIPTIONAL REGULATOR ARCR"/>
    <property type="match status" value="1"/>
</dbReference>
<dbReference type="PANTHER" id="PTHR24567">
    <property type="entry name" value="CRP FAMILY TRANSCRIPTIONAL REGULATORY PROTEIN"/>
    <property type="match status" value="1"/>
</dbReference>
<feature type="domain" description="Cyclic nucleotide-binding" evidence="4">
    <location>
        <begin position="35"/>
        <end position="155"/>
    </location>
</feature>
<dbReference type="EMBL" id="QZEY01000002">
    <property type="protein sequence ID" value="RJL34344.1"/>
    <property type="molecule type" value="Genomic_DNA"/>
</dbReference>
<proteinExistence type="predicted"/>
<dbReference type="InterPro" id="IPR012318">
    <property type="entry name" value="HTH_CRP"/>
</dbReference>
<dbReference type="Pfam" id="PF13545">
    <property type="entry name" value="HTH_Crp_2"/>
    <property type="match status" value="1"/>
</dbReference>
<name>A0A3A4B9F3_9ACTN</name>
<keyword evidence="7" id="KW-1185">Reference proteome</keyword>
<gene>
    <name evidence="6" type="ORF">D5H75_07825</name>
</gene>
<organism evidence="6 7">
    <name type="scientific">Bailinhaonella thermotolerans</name>
    <dbReference type="NCBI Taxonomy" id="1070861"/>
    <lineage>
        <taxon>Bacteria</taxon>
        <taxon>Bacillati</taxon>
        <taxon>Actinomycetota</taxon>
        <taxon>Actinomycetes</taxon>
        <taxon>Streptosporangiales</taxon>
        <taxon>Streptosporangiaceae</taxon>
        <taxon>Bailinhaonella</taxon>
    </lineage>
</organism>
<dbReference type="GO" id="GO:0003677">
    <property type="term" value="F:DNA binding"/>
    <property type="evidence" value="ECO:0007669"/>
    <property type="project" value="UniProtKB-KW"/>
</dbReference>
<comment type="caution">
    <text evidence="6">The sequence shown here is derived from an EMBL/GenBank/DDBJ whole genome shotgun (WGS) entry which is preliminary data.</text>
</comment>
<evidence type="ECO:0000256" key="3">
    <source>
        <dbReference type="ARBA" id="ARBA00023163"/>
    </source>
</evidence>
<evidence type="ECO:0000259" key="4">
    <source>
        <dbReference type="PROSITE" id="PS50042"/>
    </source>
</evidence>
<evidence type="ECO:0000313" key="7">
    <source>
        <dbReference type="Proteomes" id="UP000265768"/>
    </source>
</evidence>